<dbReference type="GO" id="GO:0046872">
    <property type="term" value="F:metal ion binding"/>
    <property type="evidence" value="ECO:0007669"/>
    <property type="project" value="UniProtKB-KW"/>
</dbReference>
<dbReference type="PROSITE" id="PS51918">
    <property type="entry name" value="RADICAL_SAM"/>
    <property type="match status" value="1"/>
</dbReference>
<protein>
    <recommendedName>
        <fullName evidence="5">Radical SAM core domain-containing protein</fullName>
    </recommendedName>
</protein>
<dbReference type="InterPro" id="IPR058240">
    <property type="entry name" value="rSAM_sf"/>
</dbReference>
<accession>A0A1F5EHJ9</accession>
<dbReference type="SUPFAM" id="SSF102114">
    <property type="entry name" value="Radical SAM enzymes"/>
    <property type="match status" value="1"/>
</dbReference>
<dbReference type="CDD" id="cd01335">
    <property type="entry name" value="Radical_SAM"/>
    <property type="match status" value="1"/>
</dbReference>
<reference evidence="6 7" key="1">
    <citation type="journal article" date="2016" name="Nat. Commun.">
        <title>Thousands of microbial genomes shed light on interconnected biogeochemical processes in an aquifer system.</title>
        <authorList>
            <person name="Anantharaman K."/>
            <person name="Brown C.T."/>
            <person name="Hug L.A."/>
            <person name="Sharon I."/>
            <person name="Castelle C.J."/>
            <person name="Probst A.J."/>
            <person name="Thomas B.C."/>
            <person name="Singh A."/>
            <person name="Wilkins M.J."/>
            <person name="Karaoz U."/>
            <person name="Brodie E.L."/>
            <person name="Williams K.H."/>
            <person name="Hubbard S.S."/>
            <person name="Banfield J.F."/>
        </authorList>
    </citation>
    <scope>NUCLEOTIDE SEQUENCE [LARGE SCALE GENOMIC DNA]</scope>
</reference>
<keyword evidence="2" id="KW-0479">Metal-binding</keyword>
<name>A0A1F5EHJ9_9BACT</name>
<dbReference type="GO" id="GO:0003824">
    <property type="term" value="F:catalytic activity"/>
    <property type="evidence" value="ECO:0007669"/>
    <property type="project" value="InterPro"/>
</dbReference>
<feature type="domain" description="Radical SAM core" evidence="5">
    <location>
        <begin position="12"/>
        <end position="242"/>
    </location>
</feature>
<dbReference type="InterPro" id="IPR007197">
    <property type="entry name" value="rSAM"/>
</dbReference>
<evidence type="ECO:0000256" key="2">
    <source>
        <dbReference type="ARBA" id="ARBA00022723"/>
    </source>
</evidence>
<dbReference type="InterPro" id="IPR050377">
    <property type="entry name" value="Radical_SAM_PqqE_MftC-like"/>
</dbReference>
<dbReference type="InterPro" id="IPR023885">
    <property type="entry name" value="4Fe4S-binding_SPASM_dom"/>
</dbReference>
<evidence type="ECO:0000313" key="7">
    <source>
        <dbReference type="Proteomes" id="UP000179003"/>
    </source>
</evidence>
<dbReference type="SFLD" id="SFLDS00029">
    <property type="entry name" value="Radical_SAM"/>
    <property type="match status" value="1"/>
</dbReference>
<dbReference type="SFLD" id="SFLDG01067">
    <property type="entry name" value="SPASM/twitch_domain_containing"/>
    <property type="match status" value="1"/>
</dbReference>
<dbReference type="InterPro" id="IPR013785">
    <property type="entry name" value="Aldolase_TIM"/>
</dbReference>
<evidence type="ECO:0000313" key="6">
    <source>
        <dbReference type="EMBL" id="OGD66790.1"/>
    </source>
</evidence>
<proteinExistence type="predicted"/>
<gene>
    <name evidence="6" type="ORF">A2442_01545</name>
</gene>
<dbReference type="NCBIfam" id="TIGR04085">
    <property type="entry name" value="rSAM_more_4Fe4S"/>
    <property type="match status" value="1"/>
</dbReference>
<dbReference type="Proteomes" id="UP000179003">
    <property type="component" value="Unassembled WGS sequence"/>
</dbReference>
<keyword evidence="3" id="KW-0408">Iron</keyword>
<comment type="caution">
    <text evidence="6">The sequence shown here is derived from an EMBL/GenBank/DDBJ whole genome shotgun (WGS) entry which is preliminary data.</text>
</comment>
<dbReference type="PANTHER" id="PTHR11228:SF7">
    <property type="entry name" value="PQQA PEPTIDE CYCLASE"/>
    <property type="match status" value="1"/>
</dbReference>
<dbReference type="PANTHER" id="PTHR11228">
    <property type="entry name" value="RADICAL SAM DOMAIN PROTEIN"/>
    <property type="match status" value="1"/>
</dbReference>
<organism evidence="6 7">
    <name type="scientific">Candidatus Campbellbacteria bacterium RIFOXYC2_FULL_35_25</name>
    <dbReference type="NCBI Taxonomy" id="1797582"/>
    <lineage>
        <taxon>Bacteria</taxon>
        <taxon>Candidatus Campbelliibacteriota</taxon>
    </lineage>
</organism>
<dbReference type="EMBL" id="MFAE01000014">
    <property type="protein sequence ID" value="OGD66790.1"/>
    <property type="molecule type" value="Genomic_DNA"/>
</dbReference>
<sequence>MTAIRKVDQNNEIIPRSAWITVNRACNFRCSGCYAKNTGYGLKQSMSFELSKKIANLVSSLGISRITIIGGEPTLWNNLSNFNKFCIDKGLQTRIVTNAMRFGDDNFWLDYTKSPNTRAGVSIKAFDKKSLKDITGIDSFEFVKKGLQRAISHFKCGVSTVYSTTSASHILNITKFAMDCGAKSISISPCTPRFCNGKVDGAYVVEPVAMTKHLIKIYPKLVEITNGNIVFLMKLPLCLWPDDFVKNLIEENQINTICQLQHRSGIIFDVDGKLMLCNSLFDYPVGKYGVDFFNKKSLIALLNNRKTLDVYDRLTSYPSKKCMNCNRYDVCAGGCPLFWALFDPESLI</sequence>
<evidence type="ECO:0000256" key="1">
    <source>
        <dbReference type="ARBA" id="ARBA00022691"/>
    </source>
</evidence>
<keyword evidence="1" id="KW-0949">S-adenosyl-L-methionine</keyword>
<keyword evidence="4" id="KW-0411">Iron-sulfur</keyword>
<dbReference type="AlphaFoldDB" id="A0A1F5EHJ9"/>
<evidence type="ECO:0000256" key="4">
    <source>
        <dbReference type="ARBA" id="ARBA00023014"/>
    </source>
</evidence>
<dbReference type="GO" id="GO:0051536">
    <property type="term" value="F:iron-sulfur cluster binding"/>
    <property type="evidence" value="ECO:0007669"/>
    <property type="project" value="UniProtKB-KW"/>
</dbReference>
<dbReference type="Pfam" id="PF04055">
    <property type="entry name" value="Radical_SAM"/>
    <property type="match status" value="1"/>
</dbReference>
<dbReference type="STRING" id="1797582.A2442_01545"/>
<evidence type="ECO:0000256" key="3">
    <source>
        <dbReference type="ARBA" id="ARBA00023004"/>
    </source>
</evidence>
<evidence type="ECO:0000259" key="5">
    <source>
        <dbReference type="PROSITE" id="PS51918"/>
    </source>
</evidence>
<dbReference type="Gene3D" id="3.20.20.70">
    <property type="entry name" value="Aldolase class I"/>
    <property type="match status" value="1"/>
</dbReference>